<accession>A0A1F7X8N4</accession>
<evidence type="ECO:0000259" key="7">
    <source>
        <dbReference type="Pfam" id="PF06305"/>
    </source>
</evidence>
<feature type="transmembrane region" description="Helical" evidence="6">
    <location>
        <begin position="39"/>
        <end position="60"/>
    </location>
</feature>
<evidence type="ECO:0000256" key="6">
    <source>
        <dbReference type="SAM" id="Phobius"/>
    </source>
</evidence>
<keyword evidence="2 6" id="KW-0812">Transmembrane</keyword>
<evidence type="ECO:0000313" key="8">
    <source>
        <dbReference type="EMBL" id="OGM11313.1"/>
    </source>
</evidence>
<dbReference type="Proteomes" id="UP000178533">
    <property type="component" value="Unassembled WGS sequence"/>
</dbReference>
<evidence type="ECO:0000313" key="9">
    <source>
        <dbReference type="Proteomes" id="UP000178533"/>
    </source>
</evidence>
<keyword evidence="5" id="KW-0175">Coiled coil</keyword>
<comment type="caution">
    <text evidence="8">The sequence shown here is derived from an EMBL/GenBank/DDBJ whole genome shotgun (WGS) entry which is preliminary data.</text>
</comment>
<name>A0A1F7X8N4_9BACT</name>
<gene>
    <name evidence="8" type="ORF">A2W13_02605</name>
</gene>
<sequence>MIILVIIVLLGFAFAIFATQNTNVITLYFGNFVLGNIPLYLSILVPFLLGIILATILHVAKDLSQRLTISEQKDKLKKNTADIAELTKKAHKLELENVKLKKNTDKEFDEESF</sequence>
<keyword evidence="3 6" id="KW-1133">Transmembrane helix</keyword>
<keyword evidence="4 6" id="KW-0472">Membrane</keyword>
<dbReference type="Pfam" id="PF06305">
    <property type="entry name" value="LapA_dom"/>
    <property type="match status" value="1"/>
</dbReference>
<proteinExistence type="predicted"/>
<feature type="coiled-coil region" evidence="5">
    <location>
        <begin position="69"/>
        <end position="103"/>
    </location>
</feature>
<evidence type="ECO:0000256" key="5">
    <source>
        <dbReference type="SAM" id="Coils"/>
    </source>
</evidence>
<feature type="domain" description="Lipopolysaccharide assembly protein A" evidence="7">
    <location>
        <begin position="20"/>
        <end position="83"/>
    </location>
</feature>
<evidence type="ECO:0000256" key="4">
    <source>
        <dbReference type="ARBA" id="ARBA00023136"/>
    </source>
</evidence>
<dbReference type="AlphaFoldDB" id="A0A1F7X8N4"/>
<dbReference type="InterPro" id="IPR010445">
    <property type="entry name" value="LapA_dom"/>
</dbReference>
<evidence type="ECO:0000256" key="2">
    <source>
        <dbReference type="ARBA" id="ARBA00022692"/>
    </source>
</evidence>
<evidence type="ECO:0000256" key="1">
    <source>
        <dbReference type="ARBA" id="ARBA00022475"/>
    </source>
</evidence>
<organism evidence="8 9">
    <name type="scientific">Candidatus Woesebacteria bacterium RBG_16_36_11</name>
    <dbReference type="NCBI Taxonomy" id="1802481"/>
    <lineage>
        <taxon>Bacteria</taxon>
        <taxon>Candidatus Woeseibacteriota</taxon>
    </lineage>
</organism>
<dbReference type="GO" id="GO:0005886">
    <property type="term" value="C:plasma membrane"/>
    <property type="evidence" value="ECO:0007669"/>
    <property type="project" value="InterPro"/>
</dbReference>
<dbReference type="EMBL" id="MGFT01000027">
    <property type="protein sequence ID" value="OGM11313.1"/>
    <property type="molecule type" value="Genomic_DNA"/>
</dbReference>
<evidence type="ECO:0000256" key="3">
    <source>
        <dbReference type="ARBA" id="ARBA00022989"/>
    </source>
</evidence>
<reference evidence="8 9" key="1">
    <citation type="journal article" date="2016" name="Nat. Commun.">
        <title>Thousands of microbial genomes shed light on interconnected biogeochemical processes in an aquifer system.</title>
        <authorList>
            <person name="Anantharaman K."/>
            <person name="Brown C.T."/>
            <person name="Hug L.A."/>
            <person name="Sharon I."/>
            <person name="Castelle C.J."/>
            <person name="Probst A.J."/>
            <person name="Thomas B.C."/>
            <person name="Singh A."/>
            <person name="Wilkins M.J."/>
            <person name="Karaoz U."/>
            <person name="Brodie E.L."/>
            <person name="Williams K.H."/>
            <person name="Hubbard S.S."/>
            <person name="Banfield J.F."/>
        </authorList>
    </citation>
    <scope>NUCLEOTIDE SEQUENCE [LARGE SCALE GENOMIC DNA]</scope>
</reference>
<keyword evidence="1" id="KW-1003">Cell membrane</keyword>
<protein>
    <recommendedName>
        <fullName evidence="7">Lipopolysaccharide assembly protein A domain-containing protein</fullName>
    </recommendedName>
</protein>